<feature type="chain" id="PRO_5030891754" evidence="1">
    <location>
        <begin position="22"/>
        <end position="237"/>
    </location>
</feature>
<evidence type="ECO:0000313" key="2">
    <source>
        <dbReference type="EMBL" id="MBB2200942.1"/>
    </source>
</evidence>
<evidence type="ECO:0000256" key="1">
    <source>
        <dbReference type="SAM" id="SignalP"/>
    </source>
</evidence>
<evidence type="ECO:0000313" key="3">
    <source>
        <dbReference type="Proteomes" id="UP000578030"/>
    </source>
</evidence>
<keyword evidence="3" id="KW-1185">Reference proteome</keyword>
<accession>A0A7W4K633</accession>
<reference evidence="2 3" key="1">
    <citation type="submission" date="2020-04" db="EMBL/GenBank/DDBJ databases">
        <title>Description of novel Gluconacetobacter.</title>
        <authorList>
            <person name="Sombolestani A."/>
        </authorList>
    </citation>
    <scope>NUCLEOTIDE SEQUENCE [LARGE SCALE GENOMIC DNA]</scope>
    <source>
        <strain evidence="2 3">LMG 27802</strain>
    </source>
</reference>
<dbReference type="Pfam" id="PF09601">
    <property type="entry name" value="DUF2459"/>
    <property type="match status" value="1"/>
</dbReference>
<feature type="signal peptide" evidence="1">
    <location>
        <begin position="1"/>
        <end position="21"/>
    </location>
</feature>
<dbReference type="EMBL" id="JABEQM010000003">
    <property type="protein sequence ID" value="MBB2200942.1"/>
    <property type="molecule type" value="Genomic_DNA"/>
</dbReference>
<protein>
    <submittedName>
        <fullName evidence="2">DUF2459 domain-containing protein</fullName>
    </submittedName>
</protein>
<sequence length="237" mass="25644">MPKMKFVVLAGIFLVLPGACAPVAPYCASWPEGATPVYLVDRGWHTEIGIPARALDGPLGVYRGIFPGAATIMFSYGKKTFFTAPASSVQEYLIGPFPGPAVIQAIGLTTTPPDAYDAERIIVLPISDEGVRRLSAFIWNDLAVRAGSPRLIAVRHHPDSLFYAARSPYNLMHTCNGWVADALRAAQVPISARGVVFAGQVMARGARAERRMCSASDDARHALTLLFRDRCRICSVE</sequence>
<comment type="caution">
    <text evidence="2">The sequence shown here is derived from an EMBL/GenBank/DDBJ whole genome shotgun (WGS) entry which is preliminary data.</text>
</comment>
<organism evidence="2 3">
    <name type="scientific">Gluconacetobacter tumulisoli</name>
    <dbReference type="NCBI Taxonomy" id="1286189"/>
    <lineage>
        <taxon>Bacteria</taxon>
        <taxon>Pseudomonadati</taxon>
        <taxon>Pseudomonadota</taxon>
        <taxon>Alphaproteobacteria</taxon>
        <taxon>Acetobacterales</taxon>
        <taxon>Acetobacteraceae</taxon>
        <taxon>Gluconacetobacter</taxon>
    </lineage>
</organism>
<dbReference type="AlphaFoldDB" id="A0A7W4K633"/>
<keyword evidence="1" id="KW-0732">Signal</keyword>
<gene>
    <name evidence="2" type="ORF">HLH28_05005</name>
</gene>
<dbReference type="Proteomes" id="UP000578030">
    <property type="component" value="Unassembled WGS sequence"/>
</dbReference>
<proteinExistence type="predicted"/>
<name>A0A7W4K633_9PROT</name>
<dbReference type="InterPro" id="IPR011727">
    <property type="entry name" value="CHP02117"/>
</dbReference>